<proteinExistence type="predicted"/>
<evidence type="ECO:0000313" key="4">
    <source>
        <dbReference type="Proteomes" id="UP000578091"/>
    </source>
</evidence>
<comment type="caution">
    <text evidence="3">The sequence shown here is derived from an EMBL/GenBank/DDBJ whole genome shotgun (WGS) entry which is preliminary data.</text>
</comment>
<dbReference type="InterPro" id="IPR025392">
    <property type="entry name" value="DUF4124"/>
</dbReference>
<name>A0A853J9H1_9GAMM</name>
<protein>
    <submittedName>
        <fullName evidence="3">DUF4124 domain-containing protein</fullName>
    </submittedName>
</protein>
<keyword evidence="1" id="KW-0732">Signal</keyword>
<evidence type="ECO:0000259" key="2">
    <source>
        <dbReference type="Pfam" id="PF13511"/>
    </source>
</evidence>
<evidence type="ECO:0000256" key="1">
    <source>
        <dbReference type="SAM" id="SignalP"/>
    </source>
</evidence>
<dbReference type="RefSeq" id="WP_180677106.1">
    <property type="nucleotide sequence ID" value="NZ_JACCKA010000024.1"/>
</dbReference>
<reference evidence="3 4" key="1">
    <citation type="submission" date="2020-07" db="EMBL/GenBank/DDBJ databases">
        <title>Luteimonas sp. SJ-92.</title>
        <authorList>
            <person name="Huang X.-X."/>
            <person name="Xu L."/>
            <person name="Sun J.-Q."/>
        </authorList>
    </citation>
    <scope>NUCLEOTIDE SEQUENCE [LARGE SCALE GENOMIC DNA]</scope>
    <source>
        <strain evidence="3 4">SJ-92</strain>
    </source>
</reference>
<dbReference type="EMBL" id="JACCKA010000024">
    <property type="protein sequence ID" value="NZA25300.1"/>
    <property type="molecule type" value="Genomic_DNA"/>
</dbReference>
<feature type="chain" id="PRO_5032975168" evidence="1">
    <location>
        <begin position="29"/>
        <end position="196"/>
    </location>
</feature>
<dbReference type="AlphaFoldDB" id="A0A853J9H1"/>
<accession>A0A853J9H1</accession>
<sequence length="196" mass="20889">MSRSPITGALLPAVASALLMLAPEPAAAQINRCTTPDGGTIYTDRRCSDLDAVERLPRDGAGGGAARAYRGGCARNLHDLIHEMTVAIDSRDVNRLAGVYHWTGMSHRAGYGTMDRLDRIVQQPLVDIVALRPATPVVVVERAGISASVSADSSVRVAGDRRPVALRVEQTAGGGAAPVRTIFGLRRHLDCWWVSL</sequence>
<evidence type="ECO:0000313" key="3">
    <source>
        <dbReference type="EMBL" id="NZA25300.1"/>
    </source>
</evidence>
<organism evidence="3 4">
    <name type="scientific">Luteimonas salinisoli</name>
    <dbReference type="NCBI Taxonomy" id="2752307"/>
    <lineage>
        <taxon>Bacteria</taxon>
        <taxon>Pseudomonadati</taxon>
        <taxon>Pseudomonadota</taxon>
        <taxon>Gammaproteobacteria</taxon>
        <taxon>Lysobacterales</taxon>
        <taxon>Lysobacteraceae</taxon>
        <taxon>Luteimonas</taxon>
    </lineage>
</organism>
<keyword evidence="4" id="KW-1185">Reference proteome</keyword>
<dbReference type="Pfam" id="PF13511">
    <property type="entry name" value="DUF4124"/>
    <property type="match status" value="1"/>
</dbReference>
<gene>
    <name evidence="3" type="ORF">H0E84_02805</name>
</gene>
<dbReference type="Proteomes" id="UP000578091">
    <property type="component" value="Unassembled WGS sequence"/>
</dbReference>
<feature type="domain" description="DUF4124" evidence="2">
    <location>
        <begin position="17"/>
        <end position="60"/>
    </location>
</feature>
<feature type="signal peptide" evidence="1">
    <location>
        <begin position="1"/>
        <end position="28"/>
    </location>
</feature>